<dbReference type="PROSITE" id="PS50949">
    <property type="entry name" value="HTH_GNTR"/>
    <property type="match status" value="1"/>
</dbReference>
<dbReference type="SMART" id="SM00895">
    <property type="entry name" value="FCD"/>
    <property type="match status" value="1"/>
</dbReference>
<keyword evidence="3" id="KW-0804">Transcription</keyword>
<dbReference type="SUPFAM" id="SSF46785">
    <property type="entry name" value="Winged helix' DNA-binding domain"/>
    <property type="match status" value="1"/>
</dbReference>
<dbReference type="InterPro" id="IPR036390">
    <property type="entry name" value="WH_DNA-bd_sf"/>
</dbReference>
<name>A0A4D8QDS5_AZOBR</name>
<dbReference type="InterPro" id="IPR036388">
    <property type="entry name" value="WH-like_DNA-bd_sf"/>
</dbReference>
<evidence type="ECO:0000313" key="6">
    <source>
        <dbReference type="Proteomes" id="UP000298596"/>
    </source>
</evidence>
<organism evidence="5 6">
    <name type="scientific">Azospirillum brasilense</name>
    <dbReference type="NCBI Taxonomy" id="192"/>
    <lineage>
        <taxon>Bacteria</taxon>
        <taxon>Pseudomonadati</taxon>
        <taxon>Pseudomonadota</taxon>
        <taxon>Alphaproteobacteria</taxon>
        <taxon>Rhodospirillales</taxon>
        <taxon>Azospirillaceae</taxon>
        <taxon>Azospirillum</taxon>
    </lineage>
</organism>
<dbReference type="PRINTS" id="PR00035">
    <property type="entry name" value="HTHGNTR"/>
</dbReference>
<keyword evidence="5" id="KW-0614">Plasmid</keyword>
<protein>
    <submittedName>
        <fullName evidence="5">FadR family transcriptional regulator</fullName>
    </submittedName>
</protein>
<dbReference type="Gene3D" id="1.20.120.530">
    <property type="entry name" value="GntR ligand-binding domain-like"/>
    <property type="match status" value="1"/>
</dbReference>
<accession>A0A4D8QDS5</accession>
<dbReference type="SUPFAM" id="SSF48008">
    <property type="entry name" value="GntR ligand-binding domain-like"/>
    <property type="match status" value="1"/>
</dbReference>
<gene>
    <name evidence="5" type="ORF">D3867_35100</name>
</gene>
<dbReference type="EMBL" id="CP032334">
    <property type="protein sequence ID" value="QCO07096.1"/>
    <property type="molecule type" value="Genomic_DNA"/>
</dbReference>
<evidence type="ECO:0000256" key="2">
    <source>
        <dbReference type="ARBA" id="ARBA00023125"/>
    </source>
</evidence>
<dbReference type="AlphaFoldDB" id="A0A4D8QDS5"/>
<dbReference type="Gene3D" id="1.10.10.10">
    <property type="entry name" value="Winged helix-like DNA-binding domain superfamily/Winged helix DNA-binding domain"/>
    <property type="match status" value="1"/>
</dbReference>
<dbReference type="PANTHER" id="PTHR43537">
    <property type="entry name" value="TRANSCRIPTIONAL REGULATOR, GNTR FAMILY"/>
    <property type="match status" value="1"/>
</dbReference>
<dbReference type="CDD" id="cd07377">
    <property type="entry name" value="WHTH_GntR"/>
    <property type="match status" value="1"/>
</dbReference>
<evidence type="ECO:0000259" key="4">
    <source>
        <dbReference type="PROSITE" id="PS50949"/>
    </source>
</evidence>
<dbReference type="GO" id="GO:0003677">
    <property type="term" value="F:DNA binding"/>
    <property type="evidence" value="ECO:0007669"/>
    <property type="project" value="UniProtKB-KW"/>
</dbReference>
<geneLocation type="plasmid" evidence="5">
    <name>p4</name>
</geneLocation>
<dbReference type="Pfam" id="PF00392">
    <property type="entry name" value="GntR"/>
    <property type="match status" value="1"/>
</dbReference>
<dbReference type="SMART" id="SM00345">
    <property type="entry name" value="HTH_GNTR"/>
    <property type="match status" value="1"/>
</dbReference>
<reference evidence="5 6" key="1">
    <citation type="submission" date="2018-09" db="EMBL/GenBank/DDBJ databases">
        <title>Whole genome based analysis of evolution and adaptive divergence in Indian and Brazilian strains of Azospirillum brasilense.</title>
        <authorList>
            <person name="Singh C."/>
            <person name="Tripathi A.K."/>
        </authorList>
    </citation>
    <scope>NUCLEOTIDE SEQUENCE [LARGE SCALE GENOMIC DNA]</scope>
    <source>
        <strain evidence="5 6">MTCC4036</strain>
        <plasmid evidence="5 6">p4</plasmid>
    </source>
</reference>
<sequence length="267" mass="29683">MTFGRDENLRFALRNAQELARIGSRLDHLLGTRTGMDTLNLRDRAANGANAVVQFIERNIADGSWGPGTKLPTERDLEKRFGVSRNTLRKSLRQLEDQGKIVRHVGRGSFVAGGLEPALGAAIRLLAPQDGENLVRRIHGASPTEVMEVRLMVEPLAAELAASRANAADLQRLEECLLRADQARDVPDFEHWDGMLHVAIIAATKNGLLMDIYDAINDIRNQPEWGRLKARSVTPQRRAIYQEQHRRIVSACSTATERRPAPNCSSI</sequence>
<dbReference type="Proteomes" id="UP000298596">
    <property type="component" value="Plasmid p4"/>
</dbReference>
<feature type="domain" description="HTH gntR-type" evidence="4">
    <location>
        <begin position="46"/>
        <end position="114"/>
    </location>
</feature>
<evidence type="ECO:0000256" key="3">
    <source>
        <dbReference type="ARBA" id="ARBA00023163"/>
    </source>
</evidence>
<evidence type="ECO:0000256" key="1">
    <source>
        <dbReference type="ARBA" id="ARBA00023015"/>
    </source>
</evidence>
<dbReference type="InterPro" id="IPR008920">
    <property type="entry name" value="TF_FadR/GntR_C"/>
</dbReference>
<dbReference type="GO" id="GO:0003700">
    <property type="term" value="F:DNA-binding transcription factor activity"/>
    <property type="evidence" value="ECO:0007669"/>
    <property type="project" value="InterPro"/>
</dbReference>
<keyword evidence="2" id="KW-0238">DNA-binding</keyword>
<dbReference type="InterPro" id="IPR011711">
    <property type="entry name" value="GntR_C"/>
</dbReference>
<dbReference type="PANTHER" id="PTHR43537:SF5">
    <property type="entry name" value="UXU OPERON TRANSCRIPTIONAL REGULATOR"/>
    <property type="match status" value="1"/>
</dbReference>
<dbReference type="InterPro" id="IPR000524">
    <property type="entry name" value="Tscrpt_reg_HTH_GntR"/>
</dbReference>
<keyword evidence="1" id="KW-0805">Transcription regulation</keyword>
<proteinExistence type="predicted"/>
<evidence type="ECO:0000313" key="5">
    <source>
        <dbReference type="EMBL" id="QCO07096.1"/>
    </source>
</evidence>
<dbReference type="Pfam" id="PF07729">
    <property type="entry name" value="FCD"/>
    <property type="match status" value="1"/>
</dbReference>